<dbReference type="EC" id="2.7.13.3" evidence="2"/>
<dbReference type="SMART" id="SM00387">
    <property type="entry name" value="HATPase_c"/>
    <property type="match status" value="1"/>
</dbReference>
<reference evidence="9" key="1">
    <citation type="journal article" date="2019" name="PLoS Negl. Trop. Dis.">
        <title>Revisiting the worldwide diversity of Leptospira species in the environment.</title>
        <authorList>
            <person name="Vincent A.T."/>
            <person name="Schiettekatte O."/>
            <person name="Bourhy P."/>
            <person name="Veyrier F.J."/>
            <person name="Picardeau M."/>
        </authorList>
    </citation>
    <scope>NUCLEOTIDE SEQUENCE [LARGE SCALE GENOMIC DNA]</scope>
    <source>
        <strain evidence="9">SSS9</strain>
    </source>
</reference>
<organism evidence="9 10">
    <name type="scientific">Leptospira semungkisensis</name>
    <dbReference type="NCBI Taxonomy" id="2484985"/>
    <lineage>
        <taxon>Bacteria</taxon>
        <taxon>Pseudomonadati</taxon>
        <taxon>Spirochaetota</taxon>
        <taxon>Spirochaetia</taxon>
        <taxon>Leptospirales</taxon>
        <taxon>Leptospiraceae</taxon>
        <taxon>Leptospira</taxon>
    </lineage>
</organism>
<dbReference type="CDD" id="cd00075">
    <property type="entry name" value="HATPase"/>
    <property type="match status" value="1"/>
</dbReference>
<evidence type="ECO:0000256" key="1">
    <source>
        <dbReference type="ARBA" id="ARBA00000085"/>
    </source>
</evidence>
<dbReference type="PRINTS" id="PR00344">
    <property type="entry name" value="BCTRLSENSOR"/>
</dbReference>
<dbReference type="PROSITE" id="PS50109">
    <property type="entry name" value="HIS_KIN"/>
    <property type="match status" value="1"/>
</dbReference>
<dbReference type="InterPro" id="IPR011623">
    <property type="entry name" value="7TMR_DISM_rcpt_extracell_dom1"/>
</dbReference>
<dbReference type="Pfam" id="PF00512">
    <property type="entry name" value="HisKA"/>
    <property type="match status" value="1"/>
</dbReference>
<feature type="transmembrane region" description="Helical" evidence="7">
    <location>
        <begin position="348"/>
        <end position="371"/>
    </location>
</feature>
<feature type="transmembrane region" description="Helical" evidence="7">
    <location>
        <begin position="265"/>
        <end position="283"/>
    </location>
</feature>
<feature type="transmembrane region" description="Helical" evidence="7">
    <location>
        <begin position="226"/>
        <end position="249"/>
    </location>
</feature>
<feature type="transmembrane region" description="Helical" evidence="7">
    <location>
        <begin position="377"/>
        <end position="395"/>
    </location>
</feature>
<evidence type="ECO:0000256" key="7">
    <source>
        <dbReference type="SAM" id="Phobius"/>
    </source>
</evidence>
<dbReference type="InterPro" id="IPR036890">
    <property type="entry name" value="HATPase_C_sf"/>
</dbReference>
<keyword evidence="10" id="KW-1185">Reference proteome</keyword>
<feature type="domain" description="Histidine kinase" evidence="8">
    <location>
        <begin position="442"/>
        <end position="660"/>
    </location>
</feature>
<dbReference type="InterPro" id="IPR003661">
    <property type="entry name" value="HisK_dim/P_dom"/>
</dbReference>
<feature type="transmembrane region" description="Helical" evidence="7">
    <location>
        <begin position="290"/>
        <end position="308"/>
    </location>
</feature>
<accession>A0A4R9FR44</accession>
<dbReference type="OrthoDB" id="9809348at2"/>
<dbReference type="PANTHER" id="PTHR43711:SF1">
    <property type="entry name" value="HISTIDINE KINASE 1"/>
    <property type="match status" value="1"/>
</dbReference>
<dbReference type="Proteomes" id="UP000297453">
    <property type="component" value="Unassembled WGS sequence"/>
</dbReference>
<dbReference type="Pfam" id="PF07695">
    <property type="entry name" value="7TMR-DISM_7TM"/>
    <property type="match status" value="1"/>
</dbReference>
<evidence type="ECO:0000259" key="8">
    <source>
        <dbReference type="PROSITE" id="PS50109"/>
    </source>
</evidence>
<dbReference type="InterPro" id="IPR003594">
    <property type="entry name" value="HATPase_dom"/>
</dbReference>
<dbReference type="SUPFAM" id="SSF47384">
    <property type="entry name" value="Homodimeric domain of signal transducing histidine kinase"/>
    <property type="match status" value="1"/>
</dbReference>
<dbReference type="Pfam" id="PF02518">
    <property type="entry name" value="HATPase_c"/>
    <property type="match status" value="1"/>
</dbReference>
<evidence type="ECO:0000256" key="5">
    <source>
        <dbReference type="ARBA" id="ARBA00022777"/>
    </source>
</evidence>
<keyword evidence="4" id="KW-0808">Transferase</keyword>
<dbReference type="CDD" id="cd00082">
    <property type="entry name" value="HisKA"/>
    <property type="match status" value="1"/>
</dbReference>
<keyword evidence="3" id="KW-0597">Phosphoprotein</keyword>
<dbReference type="EMBL" id="RQEP01000018">
    <property type="protein sequence ID" value="TGK01081.1"/>
    <property type="molecule type" value="Genomic_DNA"/>
</dbReference>
<evidence type="ECO:0000256" key="4">
    <source>
        <dbReference type="ARBA" id="ARBA00022679"/>
    </source>
</evidence>
<protein>
    <recommendedName>
        <fullName evidence="2">histidine kinase</fullName>
        <ecNumber evidence="2">2.7.13.3</ecNumber>
    </recommendedName>
</protein>
<comment type="catalytic activity">
    <reaction evidence="1">
        <text>ATP + protein L-histidine = ADP + protein N-phospho-L-histidine.</text>
        <dbReference type="EC" id="2.7.13.3"/>
    </reaction>
</comment>
<keyword evidence="6" id="KW-0902">Two-component regulatory system</keyword>
<keyword evidence="7" id="KW-1133">Transmembrane helix</keyword>
<gene>
    <name evidence="9" type="ORF">EHO59_14300</name>
</gene>
<dbReference type="PANTHER" id="PTHR43711">
    <property type="entry name" value="TWO-COMPONENT HISTIDINE KINASE"/>
    <property type="match status" value="1"/>
</dbReference>
<dbReference type="AlphaFoldDB" id="A0A4R9FR44"/>
<evidence type="ECO:0000256" key="3">
    <source>
        <dbReference type="ARBA" id="ARBA00022553"/>
    </source>
</evidence>
<dbReference type="PROSITE" id="PS51257">
    <property type="entry name" value="PROKAR_LIPOPROTEIN"/>
    <property type="match status" value="1"/>
</dbReference>
<dbReference type="RefSeq" id="WP_135589103.1">
    <property type="nucleotide sequence ID" value="NZ_RQEP01000018.1"/>
</dbReference>
<dbReference type="Gene3D" id="2.60.120.260">
    <property type="entry name" value="Galactose-binding domain-like"/>
    <property type="match status" value="1"/>
</dbReference>
<evidence type="ECO:0000313" key="9">
    <source>
        <dbReference type="EMBL" id="TGK01081.1"/>
    </source>
</evidence>
<dbReference type="InterPro" id="IPR005467">
    <property type="entry name" value="His_kinase_dom"/>
</dbReference>
<sequence length="669" mass="75863">MRFRVPVFFLLLIGAIIGCSNPQDYYSPKAKLGILDLRNWDLTNSPLVSLDGEWEFTNSLDTSKPNSSKAFITVPGSWNKFPLANGEHGGEGIGTYRLTVFLDRPLKDLALQMGDISTAYRIYLNGRLLADNGIIGINKESMTPSYKHPIILLDEESKELNFTIQVSNFYHTTGGIRKSILLGPILNVFEYKKQEISLGWVVFGATFLMGVYHLILFFMRRVDKSAIWFAFFCIDLSIRGFFTGSVFIYEITEDKYWVYIHKLDLLSFVLALPLFSLFLRSLFPKDFHRYFNTAFLSVGAAFSLIILMTPASEYMWYIQIFQGIVGIIIVYFLLLMIYCVFRKREGAILFAVGAAFLFIATLNDILNQALIIKTGYIANWGLLAFLFSQTIMLSVRFSNAFVRLEELQKSLEYKVLERTSQLEEAKLVAEEANSMKDTFISLVTHDLRSPITTIMGILQLIKNDYEQLDDISIKEWLMRAENTSSQSLEMIATLLDLNRLRSGSFPMDNSLIYVFPEVEGVLAKLWAQANAKKLEIRNSIPNEVRMNVDRTLFSEIFVNLLSNAIKFCREGDSIEIDFASKPSEIEFTVKDSGVGIPTEMIPGLFSTEIRSTRLGTNRESGTGLGLPLVYSIINAYHGKISVESQEQKGSKFTFSIPQPLLDIPRLNPI</sequence>
<dbReference type="GO" id="GO:0000155">
    <property type="term" value="F:phosphorelay sensor kinase activity"/>
    <property type="evidence" value="ECO:0007669"/>
    <property type="project" value="InterPro"/>
</dbReference>
<dbReference type="InterPro" id="IPR050736">
    <property type="entry name" value="Sensor_HK_Regulatory"/>
</dbReference>
<comment type="caution">
    <text evidence="9">The sequence shown here is derived from an EMBL/GenBank/DDBJ whole genome shotgun (WGS) entry which is preliminary data.</text>
</comment>
<evidence type="ECO:0000313" key="10">
    <source>
        <dbReference type="Proteomes" id="UP000297453"/>
    </source>
</evidence>
<keyword evidence="7" id="KW-0812">Transmembrane</keyword>
<dbReference type="SMART" id="SM00388">
    <property type="entry name" value="HisKA"/>
    <property type="match status" value="1"/>
</dbReference>
<feature type="transmembrane region" description="Helical" evidence="7">
    <location>
        <begin position="198"/>
        <end position="219"/>
    </location>
</feature>
<name>A0A4R9FR44_9LEPT</name>
<dbReference type="Gene3D" id="1.10.287.130">
    <property type="match status" value="1"/>
</dbReference>
<proteinExistence type="predicted"/>
<keyword evidence="5" id="KW-0418">Kinase</keyword>
<evidence type="ECO:0000256" key="2">
    <source>
        <dbReference type="ARBA" id="ARBA00012438"/>
    </source>
</evidence>
<feature type="transmembrane region" description="Helical" evidence="7">
    <location>
        <begin position="314"/>
        <end position="341"/>
    </location>
</feature>
<keyword evidence="7" id="KW-0472">Membrane</keyword>
<evidence type="ECO:0000256" key="6">
    <source>
        <dbReference type="ARBA" id="ARBA00023012"/>
    </source>
</evidence>
<dbReference type="SUPFAM" id="SSF55874">
    <property type="entry name" value="ATPase domain of HSP90 chaperone/DNA topoisomerase II/histidine kinase"/>
    <property type="match status" value="1"/>
</dbReference>
<dbReference type="InterPro" id="IPR008979">
    <property type="entry name" value="Galactose-bd-like_sf"/>
</dbReference>
<dbReference type="InterPro" id="IPR004358">
    <property type="entry name" value="Sig_transdc_His_kin-like_C"/>
</dbReference>
<dbReference type="Gene3D" id="3.30.565.10">
    <property type="entry name" value="Histidine kinase-like ATPase, C-terminal domain"/>
    <property type="match status" value="1"/>
</dbReference>
<dbReference type="InterPro" id="IPR036097">
    <property type="entry name" value="HisK_dim/P_sf"/>
</dbReference>
<dbReference type="SUPFAM" id="SSF49785">
    <property type="entry name" value="Galactose-binding domain-like"/>
    <property type="match status" value="1"/>
</dbReference>